<proteinExistence type="predicted"/>
<evidence type="ECO:0000313" key="2">
    <source>
        <dbReference type="Proteomes" id="UP000612282"/>
    </source>
</evidence>
<keyword evidence="2" id="KW-1185">Reference proteome</keyword>
<protein>
    <recommendedName>
        <fullName evidence="3">Flavin reductase</fullName>
    </recommendedName>
</protein>
<organism evidence="1 2">
    <name type="scientific">Actinoplanes couchii</name>
    <dbReference type="NCBI Taxonomy" id="403638"/>
    <lineage>
        <taxon>Bacteria</taxon>
        <taxon>Bacillati</taxon>
        <taxon>Actinomycetota</taxon>
        <taxon>Actinomycetes</taxon>
        <taxon>Micromonosporales</taxon>
        <taxon>Micromonosporaceae</taxon>
        <taxon>Actinoplanes</taxon>
    </lineage>
</organism>
<gene>
    <name evidence="1" type="ORF">Aco03nite_067560</name>
</gene>
<comment type="caution">
    <text evidence="1">The sequence shown here is derived from an EMBL/GenBank/DDBJ whole genome shotgun (WGS) entry which is preliminary data.</text>
</comment>
<sequence length="71" mass="8252">MTIDHAAVRPSWDCVVCDQTWPCDPARESLRGEMPLPELATYMWSRLDEAVFDLPPTPSAVLFERFLKWTR</sequence>
<reference evidence="1 2" key="1">
    <citation type="submission" date="2021-01" db="EMBL/GenBank/DDBJ databases">
        <title>Whole genome shotgun sequence of Actinoplanes couchii NBRC 106145.</title>
        <authorList>
            <person name="Komaki H."/>
            <person name="Tamura T."/>
        </authorList>
    </citation>
    <scope>NUCLEOTIDE SEQUENCE [LARGE SCALE GENOMIC DNA]</scope>
    <source>
        <strain evidence="1 2">NBRC 106145</strain>
    </source>
</reference>
<evidence type="ECO:0008006" key="3">
    <source>
        <dbReference type="Google" id="ProtNLM"/>
    </source>
</evidence>
<accession>A0ABQ3XIM2</accession>
<evidence type="ECO:0000313" key="1">
    <source>
        <dbReference type="EMBL" id="GID58352.1"/>
    </source>
</evidence>
<name>A0ABQ3XIM2_9ACTN</name>
<dbReference type="Proteomes" id="UP000612282">
    <property type="component" value="Unassembled WGS sequence"/>
</dbReference>
<dbReference type="EMBL" id="BOMG01000084">
    <property type="protein sequence ID" value="GID58352.1"/>
    <property type="molecule type" value="Genomic_DNA"/>
</dbReference>